<dbReference type="PANTHER" id="PTHR47072:SF4">
    <property type="entry name" value="MYB_SANT-LIKE DOMAIN-CONTAINING PROTEIN"/>
    <property type="match status" value="1"/>
</dbReference>
<comment type="caution">
    <text evidence="3">The sequence shown here is derived from an EMBL/GenBank/DDBJ whole genome shotgun (WGS) entry which is preliminary data.</text>
</comment>
<dbReference type="Proteomes" id="UP000772434">
    <property type="component" value="Unassembled WGS sequence"/>
</dbReference>
<evidence type="ECO:0000313" key="4">
    <source>
        <dbReference type="Proteomes" id="UP000772434"/>
    </source>
</evidence>
<reference evidence="3" key="1">
    <citation type="submission" date="2020-11" db="EMBL/GenBank/DDBJ databases">
        <authorList>
            <consortium name="DOE Joint Genome Institute"/>
            <person name="Ahrendt S."/>
            <person name="Riley R."/>
            <person name="Andreopoulos W."/>
            <person name="Labutti K."/>
            <person name="Pangilinan J."/>
            <person name="Ruiz-Duenas F.J."/>
            <person name="Barrasa J.M."/>
            <person name="Sanchez-Garcia M."/>
            <person name="Camarero S."/>
            <person name="Miyauchi S."/>
            <person name="Serrano A."/>
            <person name="Linde D."/>
            <person name="Babiker R."/>
            <person name="Drula E."/>
            <person name="Ayuso-Fernandez I."/>
            <person name="Pacheco R."/>
            <person name="Padilla G."/>
            <person name="Ferreira P."/>
            <person name="Barriuso J."/>
            <person name="Kellner H."/>
            <person name="Castanera R."/>
            <person name="Alfaro M."/>
            <person name="Ramirez L."/>
            <person name="Pisabarro A.G."/>
            <person name="Kuo A."/>
            <person name="Tritt A."/>
            <person name="Lipzen A."/>
            <person name="He G."/>
            <person name="Yan M."/>
            <person name="Ng V."/>
            <person name="Cullen D."/>
            <person name="Martin F."/>
            <person name="Rosso M.-N."/>
            <person name="Henrissat B."/>
            <person name="Hibbett D."/>
            <person name="Martinez A.T."/>
            <person name="Grigoriev I.V."/>
        </authorList>
    </citation>
    <scope>NUCLEOTIDE SEQUENCE</scope>
    <source>
        <strain evidence="3">AH 40177</strain>
    </source>
</reference>
<evidence type="ECO:0000259" key="2">
    <source>
        <dbReference type="PROSITE" id="PS50090"/>
    </source>
</evidence>
<dbReference type="GO" id="GO:0003677">
    <property type="term" value="F:DNA binding"/>
    <property type="evidence" value="ECO:0007669"/>
    <property type="project" value="UniProtKB-KW"/>
</dbReference>
<feature type="region of interest" description="Disordered" evidence="1">
    <location>
        <begin position="156"/>
        <end position="249"/>
    </location>
</feature>
<feature type="domain" description="Myb-like" evidence="2">
    <location>
        <begin position="17"/>
        <end position="87"/>
    </location>
</feature>
<dbReference type="InterPro" id="IPR024752">
    <property type="entry name" value="Myb/SANT-like_dom"/>
</dbReference>
<dbReference type="PANTHER" id="PTHR47072">
    <property type="match status" value="1"/>
</dbReference>
<sequence length="341" mass="37304">MSELSEIQDNPPPTTKKPAAKKASWSNDDDQKLLDIFKQQKDGGFQTDNGGFHSDAYKAAEVALCNSASPGAKKTSDSCKTRWSTLKKEYREVKSIREKSGFGWDSARGVATATPAVWAALIKSKPGLAKWQKKSFPLYDQIQELIDGQVATGATAFFPGDPFPPSGTTSTNSNGIDEMDGGEIEEEEEESPTDDNEMSPFTTAQTPGRQPLMPTSSLNSITPVMRKRQAATADTNERKRAHGRKPTQSDAGFEMAEAVRDLARSAMGETTNPSVLSPARKKRAITLLEKDDELSDNEMIDAFKLIRRDTSVADMYIAIGSVKRRTCFIQAELMSAQGDTF</sequence>
<feature type="region of interest" description="Disordered" evidence="1">
    <location>
        <begin position="1"/>
        <end position="28"/>
    </location>
</feature>
<feature type="compositionally biased region" description="Acidic residues" evidence="1">
    <location>
        <begin position="177"/>
        <end position="197"/>
    </location>
</feature>
<organism evidence="3 4">
    <name type="scientific">Rhodocollybia butyracea</name>
    <dbReference type="NCBI Taxonomy" id="206335"/>
    <lineage>
        <taxon>Eukaryota</taxon>
        <taxon>Fungi</taxon>
        <taxon>Dikarya</taxon>
        <taxon>Basidiomycota</taxon>
        <taxon>Agaricomycotina</taxon>
        <taxon>Agaricomycetes</taxon>
        <taxon>Agaricomycetidae</taxon>
        <taxon>Agaricales</taxon>
        <taxon>Marasmiineae</taxon>
        <taxon>Omphalotaceae</taxon>
        <taxon>Rhodocollybia</taxon>
    </lineage>
</organism>
<dbReference type="OrthoDB" id="3366674at2759"/>
<name>A0A9P5U4B1_9AGAR</name>
<accession>A0A9P5U4B1</accession>
<keyword evidence="3" id="KW-0238">DNA-binding</keyword>
<dbReference type="AlphaFoldDB" id="A0A9P5U4B1"/>
<dbReference type="EMBL" id="JADNRY010000085">
    <property type="protein sequence ID" value="KAF9066570.1"/>
    <property type="molecule type" value="Genomic_DNA"/>
</dbReference>
<protein>
    <submittedName>
        <fullName evidence="3">Myb/SANT-like DNA-binding domain-containing protein</fullName>
    </submittedName>
</protein>
<dbReference type="Pfam" id="PF12776">
    <property type="entry name" value="Myb_DNA-bind_3"/>
    <property type="match status" value="1"/>
</dbReference>
<dbReference type="PROSITE" id="PS50090">
    <property type="entry name" value="MYB_LIKE"/>
    <property type="match status" value="1"/>
</dbReference>
<keyword evidence="4" id="KW-1185">Reference proteome</keyword>
<gene>
    <name evidence="3" type="ORF">BDP27DRAFT_1423713</name>
</gene>
<proteinExistence type="predicted"/>
<feature type="compositionally biased region" description="Polar residues" evidence="1">
    <location>
        <begin position="199"/>
        <end position="222"/>
    </location>
</feature>
<evidence type="ECO:0000313" key="3">
    <source>
        <dbReference type="EMBL" id="KAF9066570.1"/>
    </source>
</evidence>
<dbReference type="InterPro" id="IPR001005">
    <property type="entry name" value="SANT/Myb"/>
</dbReference>
<evidence type="ECO:0000256" key="1">
    <source>
        <dbReference type="SAM" id="MobiDB-lite"/>
    </source>
</evidence>